<comment type="caution">
    <text evidence="2">The sequence shown here is derived from an EMBL/GenBank/DDBJ whole genome shotgun (WGS) entry which is preliminary data.</text>
</comment>
<keyword evidence="3" id="KW-1185">Reference proteome</keyword>
<evidence type="ECO:0000256" key="1">
    <source>
        <dbReference type="SAM" id="SignalP"/>
    </source>
</evidence>
<dbReference type="RefSeq" id="WP_152378775.1">
    <property type="nucleotide sequence ID" value="NZ_CP045298.1"/>
</dbReference>
<name>A0ABU0L751_9BACL</name>
<sequence>MRTVIFQLIFITFFLLSSNWAFASSDPKAQFNQRYPNEKIALIKTEDINSDKKTESFILTKSGKLYLINSKGIIVFIQDEIYSDDDFEEPNIQIFSPAKNEKHVAVTYNYYPSNTKLYVYKLENGTLKPKLSIMGDLEVRIEPNGEILEFWKNYRPVVGGWDSALATYKWDAKYGKYRGTGQLP</sequence>
<proteinExistence type="predicted"/>
<feature type="signal peptide" evidence="1">
    <location>
        <begin position="1"/>
        <end position="23"/>
    </location>
</feature>
<feature type="chain" id="PRO_5046510063" evidence="1">
    <location>
        <begin position="24"/>
        <end position="184"/>
    </location>
</feature>
<organism evidence="2 3">
    <name type="scientific">Paenibacillus brasilensis</name>
    <dbReference type="NCBI Taxonomy" id="128574"/>
    <lineage>
        <taxon>Bacteria</taxon>
        <taxon>Bacillati</taxon>
        <taxon>Bacillota</taxon>
        <taxon>Bacilli</taxon>
        <taxon>Bacillales</taxon>
        <taxon>Paenibacillaceae</taxon>
        <taxon>Paenibacillus</taxon>
    </lineage>
</organism>
<reference evidence="2 3" key="1">
    <citation type="submission" date="2023-07" db="EMBL/GenBank/DDBJ databases">
        <title>Genomic Encyclopedia of Type Strains, Phase IV (KMG-IV): sequencing the most valuable type-strain genomes for metagenomic binning, comparative biology and taxonomic classification.</title>
        <authorList>
            <person name="Goeker M."/>
        </authorList>
    </citation>
    <scope>NUCLEOTIDE SEQUENCE [LARGE SCALE GENOMIC DNA]</scope>
    <source>
        <strain evidence="2 3">DSM 14914</strain>
    </source>
</reference>
<gene>
    <name evidence="2" type="ORF">QOZ95_005297</name>
</gene>
<dbReference type="EMBL" id="JAUSWA010000053">
    <property type="protein sequence ID" value="MDQ0497096.1"/>
    <property type="molecule type" value="Genomic_DNA"/>
</dbReference>
<evidence type="ECO:0000313" key="3">
    <source>
        <dbReference type="Proteomes" id="UP001242811"/>
    </source>
</evidence>
<evidence type="ECO:0000313" key="2">
    <source>
        <dbReference type="EMBL" id="MDQ0497096.1"/>
    </source>
</evidence>
<keyword evidence="1" id="KW-0732">Signal</keyword>
<accession>A0ABU0L751</accession>
<dbReference type="Proteomes" id="UP001242811">
    <property type="component" value="Unassembled WGS sequence"/>
</dbReference>
<protein>
    <submittedName>
        <fullName evidence="2">Uncharacterized protein</fullName>
    </submittedName>
</protein>